<evidence type="ECO:0000256" key="1">
    <source>
        <dbReference type="ARBA" id="ARBA00022173"/>
    </source>
</evidence>
<dbReference type="InterPro" id="IPR024417">
    <property type="entry name" value="Neuronal_3.1"/>
</dbReference>
<dbReference type="PeptideAtlas" id="A4D152"/>
<dbReference type="AlphaFoldDB" id="A4D152"/>
<accession>A4D152</accession>
<dbReference type="EMBL" id="CH236948">
    <property type="protein sequence ID" value="EAL24256.1"/>
    <property type="molecule type" value="Genomic_DNA"/>
</dbReference>
<reference evidence="4" key="2">
    <citation type="submission" date="2004-06" db="EMBL/GenBank/DDBJ databases">
        <authorList>
            <person name="Scherer S.W."/>
            <person name="Cheung J."/>
            <person name="MacDonald J.R."/>
            <person name="Osborne L.R."/>
            <person name="Nakabayashi K."/>
            <person name="Herbrick J.-A."/>
            <person name="Carson A.R."/>
            <person name="Parker-Katiraee L."/>
            <person name="Skaug J."/>
            <person name="Khaja R."/>
            <person name="Zhang J."/>
            <person name="Hudek A.K."/>
            <person name="Li M."/>
            <person name="Haddad M."/>
            <person name="Duggan G.E."/>
            <person name="Fernandez B.A."/>
            <person name="Kanematsu E."/>
            <person name="Gentles S."/>
            <person name="Christopoulos C.C."/>
            <person name="Choufani S."/>
            <person name="Kwasnicka D."/>
            <person name="Zheng X.H."/>
            <person name="Nusskern D."/>
            <person name="Zhang Q."/>
            <person name="Gu Z."/>
            <person name="Lu F."/>
            <person name="Zeesman S."/>
            <person name="Teshima I."/>
            <person name="Chitayat D."/>
            <person name="Shuman C."/>
            <person name="Weksberg R."/>
            <person name="Zackai E.H."/>
            <person name="Grebe T.A."/>
            <person name="Cox S.R."/>
            <person name="Kirkpatrick S.J."/>
            <person name="Rahman N."/>
            <person name="Friedman J.M."/>
            <person name="Heng H.H.Q."/>
            <person name="Pelicci P."/>
            <person name="Lococo F."/>
            <person name="Belloni E."/>
            <person name="Shaffer L.G."/>
            <person name="Morton C.C."/>
            <person name="Pober B."/>
            <person name="Gusella J."/>
            <person name="Bruns G."/>
            <person name="Korf B.R."/>
            <person name="Quade B.J."/>
            <person name="Ligon A.H."/>
            <person name="Ferguson H."/>
            <person name="Higgins A.W."/>
            <person name="Leach N.T."/>
            <person name="Herrick S.R."/>
            <person name="Lemyre E."/>
            <person name="Farra C.G."/>
            <person name="Kim H.-G."/>
            <person name="Summers A.M."/>
            <person name="Gripp K.W."/>
            <person name="Roberts W."/>
            <person name="Szatmari P."/>
            <person name="Winsor E.J.T."/>
            <person name="Grzeschik K.-H."/>
            <person name="Teebi A."/>
            <person name="Minassian B.A."/>
            <person name="Kere J."/>
            <person name="Armengol L."/>
            <person name="Pujana M.Angel."/>
            <person name="Estivill X."/>
            <person name="Wilson M.D."/>
            <person name="Koop B.F."/>
            <person name="Tosi S."/>
            <person name="Moore G.E."/>
            <person name="Boright A.P."/>
            <person name="Zlotorynski E."/>
            <person name="Kerem B."/>
            <person name="Kroisel P.M."/>
            <person name="Petek E."/>
            <person name="Oscier D.G."/>
            <person name="Mould S.J."/>
            <person name="Doehner H."/>
            <person name="Doehner K."/>
            <person name="Rommens J.M."/>
            <person name="Vincent J.B."/>
            <person name="Venter J.C."/>
            <person name="Li P.W."/>
            <person name="Mural R.J."/>
            <person name="Adams M.D."/>
            <person name="Tsui L.-C."/>
        </authorList>
    </citation>
    <scope>NUCLEOTIDE SEQUENCE</scope>
</reference>
<gene>
    <name evidence="4" type="primary">LOC392642</name>
    <name evidence="4" type="ORF">tcag7.1233</name>
</gene>
<organism evidence="4">
    <name type="scientific">Homo sapiens</name>
    <name type="common">Human</name>
    <dbReference type="NCBI Taxonomy" id="9606"/>
    <lineage>
        <taxon>Eukaryota</taxon>
        <taxon>Metazoa</taxon>
        <taxon>Chordata</taxon>
        <taxon>Craniata</taxon>
        <taxon>Vertebrata</taxon>
        <taxon>Euteleostomi</taxon>
        <taxon>Mammalia</taxon>
        <taxon>Eutheria</taxon>
        <taxon>Euarchontoglires</taxon>
        <taxon>Primates</taxon>
        <taxon>Haplorrhini</taxon>
        <taxon>Catarrhini</taxon>
        <taxon>Hominidae</taxon>
        <taxon>Homo</taxon>
    </lineage>
</organism>
<evidence type="ECO:0000256" key="3">
    <source>
        <dbReference type="ARBA" id="ARBA00033348"/>
    </source>
</evidence>
<evidence type="ECO:0000313" key="4">
    <source>
        <dbReference type="EMBL" id="EAL24256.1"/>
    </source>
</evidence>
<dbReference type="PANTHER" id="PTHR17102:SF4">
    <property type="entry name" value="NEURONAL REGENERATION-RELATED PROTEIN"/>
    <property type="match status" value="1"/>
</dbReference>
<sequence>MLSSWSHIFVSLPISNILELMRPFLLKTTTTNHVLRCREESEQGAGLLSVGLPGLKRGRIEAKTKILKMVYYPELFLWVSQEPFPNKDMEGRLPKGRLPVPKEVNYKKNDETNAASLTLLGSSELRSPRISYLHFF</sequence>
<evidence type="ECO:0000256" key="2">
    <source>
        <dbReference type="ARBA" id="ARBA00031310"/>
    </source>
</evidence>
<protein>
    <recommendedName>
        <fullName evidence="1">Neuronal regeneration-related protein</fullName>
    </recommendedName>
    <alternativeName>
        <fullName evidence="2">Neuronal protein 3.1</fullName>
    </alternativeName>
    <alternativeName>
        <fullName evidence="3">Protein p311</fullName>
    </alternativeName>
</protein>
<proteinExistence type="predicted"/>
<dbReference type="PANTHER" id="PTHR17102">
    <property type="entry name" value="NEURONAL REGENERATION-RELATED PROTEIN"/>
    <property type="match status" value="1"/>
</dbReference>
<reference evidence="4" key="1">
    <citation type="journal article" date="2003" name="Science">
        <title>Human chromosome 7: DNA sequence and biology.</title>
        <authorList>
            <person name="Scherer S.W."/>
            <person name="Cheung J."/>
            <person name="MacDonald J.R."/>
            <person name="Osborne L.R."/>
            <person name="Nakabayashi K."/>
            <person name="Herbrick J.A."/>
            <person name="Carson A.R."/>
            <person name="Parker-Katiraee L."/>
            <person name="Skaug J."/>
            <person name="Khaja R."/>
            <person name="Zhang J."/>
            <person name="Hudek A.K."/>
            <person name="Li M."/>
            <person name="Haddad M."/>
            <person name="Duggan G.E."/>
            <person name="Fernandez B.A."/>
            <person name="Kanematsu E."/>
            <person name="Gentles S."/>
            <person name="Christopoulos C.C."/>
            <person name="Choufani S."/>
            <person name="Kwasnicka D."/>
            <person name="Zheng X.H."/>
            <person name="Lai Z."/>
            <person name="Nusskern D."/>
            <person name="Zhang Q."/>
            <person name="Gu Z."/>
            <person name="Lu F."/>
            <person name="Zeesman S."/>
            <person name="Nowaczyk M.J."/>
            <person name="Teshima I."/>
            <person name="Chitayat D."/>
            <person name="Shuman C."/>
            <person name="Weksberg R."/>
            <person name="Zackai E.H."/>
            <person name="Grebe T.A."/>
            <person name="Cox S.R."/>
            <person name="Kirkpatrick S.J."/>
            <person name="Rahman N."/>
            <person name="Friedman J.M."/>
            <person name="Heng H.H."/>
            <person name="Pelicci P.G."/>
            <person name="Lo-Coco F."/>
            <person name="Belloni E."/>
            <person name="Shaffer L.G."/>
            <person name="Pober B."/>
            <person name="Morton C.C."/>
            <person name="Gusella J.F."/>
            <person name="Bruns G.A."/>
            <person name="Korf B.R."/>
            <person name="Quade B.J."/>
            <person name="Ligon A.H."/>
            <person name="Ferguson H."/>
            <person name="Higgins A.W."/>
            <person name="Leach N.T."/>
            <person name="Herrick S.R."/>
            <person name="Lemyre E."/>
            <person name="Farra C.G."/>
            <person name="Kim H.G."/>
            <person name="Summers A.M."/>
            <person name="Gripp K.W."/>
            <person name="Roberts W."/>
            <person name="Szatmari P."/>
            <person name="Winsor E.J."/>
            <person name="Grzeschik K.H."/>
            <person name="Teebi A."/>
            <person name="Minassian B.A."/>
            <person name="Kere J."/>
            <person name="Armengol L."/>
            <person name="Pujana M.A."/>
            <person name="Estivill X."/>
            <person name="Wilson M.D."/>
            <person name="Koop B.F."/>
            <person name="Tosi S."/>
            <person name="Moore G.E."/>
            <person name="Boright A.P."/>
            <person name="Zlotorynski E."/>
            <person name="Kerem B."/>
            <person name="Kroisel P.M."/>
            <person name="Petek E."/>
            <person name="Oscier D.G."/>
            <person name="Mould S.J."/>
            <person name="Dohner H."/>
            <person name="Dohner K."/>
            <person name="Rommens J.M."/>
            <person name="Vincent J.B."/>
            <person name="Venter J.C."/>
            <person name="Li P.W."/>
            <person name="Mural R.J."/>
            <person name="Adams M.D."/>
            <person name="Tsui L.C."/>
        </authorList>
    </citation>
    <scope>NUCLEOTIDE SEQUENCE [LARGE SCALE GENOMIC DNA]</scope>
</reference>
<dbReference type="Pfam" id="PF11092">
    <property type="entry name" value="Alveol-reg_P311"/>
    <property type="match status" value="1"/>
</dbReference>
<name>A4D152_HUMAN</name>